<dbReference type="Pfam" id="PF04314">
    <property type="entry name" value="PCuAC"/>
    <property type="match status" value="1"/>
</dbReference>
<dbReference type="Proteomes" id="UP000198417">
    <property type="component" value="Unassembled WGS sequence"/>
</dbReference>
<organism evidence="2 3">
    <name type="scientific">Puniceibacterium sediminis</name>
    <dbReference type="NCBI Taxonomy" id="1608407"/>
    <lineage>
        <taxon>Bacteria</taxon>
        <taxon>Pseudomonadati</taxon>
        <taxon>Pseudomonadota</taxon>
        <taxon>Alphaproteobacteria</taxon>
        <taxon>Rhodobacterales</taxon>
        <taxon>Paracoccaceae</taxon>
        <taxon>Puniceibacterium</taxon>
    </lineage>
</organism>
<protein>
    <recommendedName>
        <fullName evidence="4">Copper(I)-binding protein</fullName>
    </recommendedName>
</protein>
<keyword evidence="3" id="KW-1185">Reference proteome</keyword>
<dbReference type="OrthoDB" id="9796962at2"/>
<sequence>MMRFLAAVIFALPWIVQADGIVAENAYIPVAPPMVHSHSAYMSLHNNGDKVRSLIGVAAQEYGMAHLHQSQVIDGIASMSPVAQLDIPARGSVALAPGGLHVMMMMPKVAVQAGEVVLLTLTFADGELMTVSALVEDRNAGS</sequence>
<dbReference type="Gene3D" id="2.60.40.1890">
    <property type="entry name" value="PCu(A)C copper chaperone"/>
    <property type="match status" value="1"/>
</dbReference>
<keyword evidence="1" id="KW-0732">Signal</keyword>
<dbReference type="RefSeq" id="WP_089273729.1">
    <property type="nucleotide sequence ID" value="NZ_FZNN01000032.1"/>
</dbReference>
<accession>A0A238ZI23</accession>
<dbReference type="AlphaFoldDB" id="A0A238ZI23"/>
<dbReference type="InterPro" id="IPR007410">
    <property type="entry name" value="LpqE-like"/>
</dbReference>
<evidence type="ECO:0000313" key="3">
    <source>
        <dbReference type="Proteomes" id="UP000198417"/>
    </source>
</evidence>
<reference evidence="2 3" key="1">
    <citation type="submission" date="2017-06" db="EMBL/GenBank/DDBJ databases">
        <authorList>
            <person name="Kim H.J."/>
            <person name="Triplett B.A."/>
        </authorList>
    </citation>
    <scope>NUCLEOTIDE SEQUENCE [LARGE SCALE GENOMIC DNA]</scope>
    <source>
        <strain evidence="2 3">DSM 29052</strain>
    </source>
</reference>
<dbReference type="InterPro" id="IPR058248">
    <property type="entry name" value="Lxx211020-like"/>
</dbReference>
<evidence type="ECO:0000313" key="2">
    <source>
        <dbReference type="EMBL" id="SNR82997.1"/>
    </source>
</evidence>
<proteinExistence type="predicted"/>
<evidence type="ECO:0008006" key="4">
    <source>
        <dbReference type="Google" id="ProtNLM"/>
    </source>
</evidence>
<feature type="chain" id="PRO_5013371485" description="Copper(I)-binding protein" evidence="1">
    <location>
        <begin position="19"/>
        <end position="142"/>
    </location>
</feature>
<name>A0A238ZI23_9RHOB</name>
<dbReference type="EMBL" id="FZNN01000032">
    <property type="protein sequence ID" value="SNR82997.1"/>
    <property type="molecule type" value="Genomic_DNA"/>
</dbReference>
<dbReference type="PANTHER" id="PTHR36302">
    <property type="entry name" value="BLR7088 PROTEIN"/>
    <property type="match status" value="1"/>
</dbReference>
<dbReference type="PANTHER" id="PTHR36302:SF1">
    <property type="entry name" value="COPPER CHAPERONE PCU(A)C"/>
    <property type="match status" value="1"/>
</dbReference>
<dbReference type="InterPro" id="IPR036182">
    <property type="entry name" value="PCuAC_sf"/>
</dbReference>
<feature type="signal peptide" evidence="1">
    <location>
        <begin position="1"/>
        <end position="18"/>
    </location>
</feature>
<evidence type="ECO:0000256" key="1">
    <source>
        <dbReference type="SAM" id="SignalP"/>
    </source>
</evidence>
<dbReference type="SUPFAM" id="SSF110087">
    <property type="entry name" value="DR1885-like metal-binding protein"/>
    <property type="match status" value="1"/>
</dbReference>
<gene>
    <name evidence="2" type="ORF">SAMN06265370_13212</name>
</gene>